<organism evidence="5 6">
    <name type="scientific">Phocaeicola dorei</name>
    <dbReference type="NCBI Taxonomy" id="357276"/>
    <lineage>
        <taxon>Bacteria</taxon>
        <taxon>Pseudomonadati</taxon>
        <taxon>Bacteroidota</taxon>
        <taxon>Bacteroidia</taxon>
        <taxon>Bacteroidales</taxon>
        <taxon>Bacteroidaceae</taxon>
        <taxon>Phocaeicola</taxon>
    </lineage>
</organism>
<keyword evidence="2" id="KW-0732">Signal</keyword>
<keyword evidence="1 5" id="KW-0378">Hydrolase</keyword>
<gene>
    <name evidence="4" type="ORF">CE91St7_20550</name>
    <name evidence="5" type="ORF">E1I98_16710</name>
</gene>
<dbReference type="Proteomes" id="UP001055104">
    <property type="component" value="Unassembled WGS sequence"/>
</dbReference>
<dbReference type="EMBL" id="BQOB01000001">
    <property type="protein sequence ID" value="GKH81171.1"/>
    <property type="molecule type" value="Genomic_DNA"/>
</dbReference>
<evidence type="ECO:0000256" key="1">
    <source>
        <dbReference type="ARBA" id="ARBA00022801"/>
    </source>
</evidence>
<dbReference type="AlphaFoldDB" id="A0A076IS58"/>
<dbReference type="PANTHER" id="PTHR22946">
    <property type="entry name" value="DIENELACTONE HYDROLASE DOMAIN-CONTAINING PROTEIN-RELATED"/>
    <property type="match status" value="1"/>
</dbReference>
<accession>A0A076IS58</accession>
<evidence type="ECO:0000256" key="2">
    <source>
        <dbReference type="SAM" id="SignalP"/>
    </source>
</evidence>
<sequence length="427" mass="47467">MKKIQLLFCLLLIPIIVSAQDVWQAKYVEIEQSIKVPNFKNKQYRITKFEALASALAAVNQKAFDTDNGCMADLGCTQDNHDHDYPSAENVAIDCLLGNICSEGWNSIAFPSVTMVEYNSSKLGNPVEKVDNSKQHKWNCQFALEKDVELIGNYRNPVYVLNSWNPTQISMVDTLRIQGARGRLAATLEVPVLKVGEKCPIVIICHGFGGNRDRGTTYMVAKQLPNEGIATLRFDFNGHGQSDGKMKDMTVLNEVEDAKCVYQYAAGLPFVDRERIAMLGASQGGVVTSMAVGELGSTKIKAAVLMCPAAVLRDDCIKGLLMGKRYDPLDPPEVVQVGDKCIGREFIKTTFRLPIYETAAKFQGRACIIHGTGDRTAPYTYGIRYHKIWTDSEYHELDGYDHSFNPEPQTAVSIAIDFLKRTLLYAK</sequence>
<dbReference type="GO" id="GO:0052689">
    <property type="term" value="F:carboxylic ester hydrolase activity"/>
    <property type="evidence" value="ECO:0007669"/>
    <property type="project" value="UniProtKB-ARBA"/>
</dbReference>
<evidence type="ECO:0000313" key="6">
    <source>
        <dbReference type="Proteomes" id="UP000294527"/>
    </source>
</evidence>
<evidence type="ECO:0000313" key="5">
    <source>
        <dbReference type="EMBL" id="TDA73044.1"/>
    </source>
</evidence>
<feature type="signal peptide" evidence="2">
    <location>
        <begin position="1"/>
        <end position="19"/>
    </location>
</feature>
<dbReference type="Pfam" id="PF12146">
    <property type="entry name" value="Hydrolase_4"/>
    <property type="match status" value="1"/>
</dbReference>
<dbReference type="InterPro" id="IPR029058">
    <property type="entry name" value="AB_hydrolase_fold"/>
</dbReference>
<dbReference type="EMBL" id="SLTU01000002">
    <property type="protein sequence ID" value="TDA73044.1"/>
    <property type="molecule type" value="Genomic_DNA"/>
</dbReference>
<dbReference type="SUPFAM" id="SSF53474">
    <property type="entry name" value="alpha/beta-Hydrolases"/>
    <property type="match status" value="1"/>
</dbReference>
<dbReference type="InterPro" id="IPR022742">
    <property type="entry name" value="Hydrolase_4"/>
</dbReference>
<dbReference type="eggNOG" id="COG1073">
    <property type="taxonomic scope" value="Bacteria"/>
</dbReference>
<proteinExistence type="predicted"/>
<evidence type="ECO:0000259" key="3">
    <source>
        <dbReference type="Pfam" id="PF12146"/>
    </source>
</evidence>
<reference evidence="4" key="2">
    <citation type="submission" date="2022-01" db="EMBL/GenBank/DDBJ databases">
        <title>Novel bile acid biosynthetic pathways are enriched in the microbiome of centenarians.</title>
        <authorList>
            <person name="Sato Y."/>
            <person name="Atarashi K."/>
            <person name="Plichta R.D."/>
            <person name="Arai Y."/>
            <person name="Sasajima S."/>
            <person name="Kearney M.S."/>
            <person name="Suda W."/>
            <person name="Takeshita K."/>
            <person name="Sasaki T."/>
            <person name="Okamoto S."/>
            <person name="Skelly N.A."/>
            <person name="Okamura Y."/>
            <person name="Vlamakis H."/>
            <person name="Li Y."/>
            <person name="Tanoue T."/>
            <person name="Takei H."/>
            <person name="Nittono H."/>
            <person name="Narushima S."/>
            <person name="Irie J."/>
            <person name="Itoh H."/>
            <person name="Moriya K."/>
            <person name="Sugiura Y."/>
            <person name="Suematsu M."/>
            <person name="Moritoki N."/>
            <person name="Shibata S."/>
            <person name="Littman R.D."/>
            <person name="Fischbach A.M."/>
            <person name="Uwamino Y."/>
            <person name="Inoue T."/>
            <person name="Honda A."/>
            <person name="Hattori M."/>
            <person name="Murai T."/>
            <person name="Xavier J.R."/>
            <person name="Hirose N."/>
            <person name="Honda K."/>
        </authorList>
    </citation>
    <scope>NUCLEOTIDE SEQUENCE</scope>
    <source>
        <strain evidence="4">CE91-St7</strain>
    </source>
</reference>
<dbReference type="InterPro" id="IPR050261">
    <property type="entry name" value="FrsA_esterase"/>
</dbReference>
<reference evidence="5 6" key="1">
    <citation type="journal article" date="2019" name="Nat. Microbiol.">
        <title>Genomic variation and strain-specific functional adaptation in the human gut microbiome during early life.</title>
        <authorList>
            <person name="Vatanen T."/>
            <person name="Plichta D.R."/>
            <person name="Somani J."/>
            <person name="Munch P.C."/>
            <person name="Arthur T.D."/>
            <person name="Hall A.B."/>
            <person name="Rudolf S."/>
            <person name="Oakeley E.J."/>
            <person name="Ke X."/>
            <person name="Young R.A."/>
            <person name="Haiser H.J."/>
            <person name="Kolde R."/>
            <person name="Yassour M."/>
            <person name="Luopajarvi K."/>
            <person name="Siljander H."/>
            <person name="Virtanen S.M."/>
            <person name="Ilonen J."/>
            <person name="Uibo R."/>
            <person name="Tillmann V."/>
            <person name="Mokurov S."/>
            <person name="Dorshakova N."/>
            <person name="Porter J.A."/>
            <person name="McHardy A.C."/>
            <person name="Lahdesmaki H."/>
            <person name="Vlamakis H."/>
            <person name="Huttenhower C."/>
            <person name="Knip M."/>
            <person name="Xavier R.J."/>
        </authorList>
    </citation>
    <scope>NUCLEOTIDE SEQUENCE [LARGE SCALE GENOMIC DNA]</scope>
    <source>
        <strain evidence="5 6">RJX1047</strain>
    </source>
</reference>
<evidence type="ECO:0000313" key="4">
    <source>
        <dbReference type="EMBL" id="GKH81171.1"/>
    </source>
</evidence>
<protein>
    <submittedName>
        <fullName evidence="5">Alpha/beta fold hydrolase</fullName>
    </submittedName>
</protein>
<dbReference type="PANTHER" id="PTHR22946:SF9">
    <property type="entry name" value="POLYKETIDE TRANSFERASE AF380"/>
    <property type="match status" value="1"/>
</dbReference>
<name>A0A076IS58_9BACT</name>
<dbReference type="Proteomes" id="UP000294527">
    <property type="component" value="Unassembled WGS sequence"/>
</dbReference>
<dbReference type="Gene3D" id="3.40.50.1820">
    <property type="entry name" value="alpha/beta hydrolase"/>
    <property type="match status" value="1"/>
</dbReference>
<dbReference type="KEGG" id="bdo:EL88_19235"/>
<feature type="chain" id="PRO_5043118120" evidence="2">
    <location>
        <begin position="20"/>
        <end position="427"/>
    </location>
</feature>
<feature type="domain" description="Serine aminopeptidase S33" evidence="3">
    <location>
        <begin position="199"/>
        <end position="315"/>
    </location>
</feature>
<comment type="caution">
    <text evidence="5">The sequence shown here is derived from an EMBL/GenBank/DDBJ whole genome shotgun (WGS) entry which is preliminary data.</text>
</comment>